<dbReference type="InterPro" id="IPR018247">
    <property type="entry name" value="EF_Hand_1_Ca_BS"/>
</dbReference>
<evidence type="ECO:0000256" key="3">
    <source>
        <dbReference type="ARBA" id="ARBA00022837"/>
    </source>
</evidence>
<dbReference type="EMBL" id="BRXY01000174">
    <property type="protein sequence ID" value="GMH73902.1"/>
    <property type="molecule type" value="Genomic_DNA"/>
</dbReference>
<evidence type="ECO:0000259" key="5">
    <source>
        <dbReference type="PROSITE" id="PS50222"/>
    </source>
</evidence>
<dbReference type="AlphaFoldDB" id="A0A9W7AKF5"/>
<gene>
    <name evidence="6" type="ORF">TrST_g6622</name>
</gene>
<feature type="domain" description="EF-hand" evidence="5">
    <location>
        <begin position="165"/>
        <end position="200"/>
    </location>
</feature>
<dbReference type="InterPro" id="IPR011992">
    <property type="entry name" value="EF-hand-dom_pair"/>
</dbReference>
<evidence type="ECO:0000313" key="7">
    <source>
        <dbReference type="Proteomes" id="UP001165085"/>
    </source>
</evidence>
<evidence type="ECO:0000313" key="6">
    <source>
        <dbReference type="EMBL" id="GMH73902.1"/>
    </source>
</evidence>
<dbReference type="InterPro" id="IPR002048">
    <property type="entry name" value="EF_hand_dom"/>
</dbReference>
<dbReference type="CDD" id="cd00051">
    <property type="entry name" value="EFh"/>
    <property type="match status" value="1"/>
</dbReference>
<organism evidence="6 7">
    <name type="scientific">Triparma strigata</name>
    <dbReference type="NCBI Taxonomy" id="1606541"/>
    <lineage>
        <taxon>Eukaryota</taxon>
        <taxon>Sar</taxon>
        <taxon>Stramenopiles</taxon>
        <taxon>Ochrophyta</taxon>
        <taxon>Bolidophyceae</taxon>
        <taxon>Parmales</taxon>
        <taxon>Triparmaceae</taxon>
        <taxon>Triparma</taxon>
    </lineage>
</organism>
<feature type="region of interest" description="Disordered" evidence="4">
    <location>
        <begin position="381"/>
        <end position="400"/>
    </location>
</feature>
<evidence type="ECO:0000256" key="4">
    <source>
        <dbReference type="SAM" id="MobiDB-lite"/>
    </source>
</evidence>
<dbReference type="Proteomes" id="UP001165085">
    <property type="component" value="Unassembled WGS sequence"/>
</dbReference>
<dbReference type="SUPFAM" id="SSF47473">
    <property type="entry name" value="EF-hand"/>
    <property type="match status" value="1"/>
</dbReference>
<keyword evidence="3" id="KW-0106">Calcium</keyword>
<accession>A0A9W7AKF5</accession>
<dbReference type="PROSITE" id="PS00018">
    <property type="entry name" value="EF_HAND_1"/>
    <property type="match status" value="2"/>
</dbReference>
<dbReference type="OrthoDB" id="193235at2759"/>
<reference evidence="7" key="1">
    <citation type="journal article" date="2023" name="Commun. Biol.">
        <title>Genome analysis of Parmales, the sister group of diatoms, reveals the evolutionary specialization of diatoms from phago-mixotrophs to photoautotrophs.</title>
        <authorList>
            <person name="Ban H."/>
            <person name="Sato S."/>
            <person name="Yoshikawa S."/>
            <person name="Yamada K."/>
            <person name="Nakamura Y."/>
            <person name="Ichinomiya M."/>
            <person name="Sato N."/>
            <person name="Blanc-Mathieu R."/>
            <person name="Endo H."/>
            <person name="Kuwata A."/>
            <person name="Ogata H."/>
        </authorList>
    </citation>
    <scope>NUCLEOTIDE SEQUENCE [LARGE SCALE GENOMIC DNA]</scope>
    <source>
        <strain evidence="7">NIES 3701</strain>
    </source>
</reference>
<comment type="caution">
    <text evidence="6">The sequence shown here is derived from an EMBL/GenBank/DDBJ whole genome shotgun (WGS) entry which is preliminary data.</text>
</comment>
<keyword evidence="2" id="KW-0677">Repeat</keyword>
<sequence>MSLKNGAADRMKSLGTKYAKIDIDEIGDGPTMLVKGERGRKAMFGGKKKGKKGEAIAPLQNHMVGRRVDGMDAYSHVTALDVKKEEGWWFTLPKWKQRLWWRTKIIEEELNETINNKDWQEKNKNKRLSVKFPEYIDYYLGKRIKTKYAYHPYKLTFDYLQLNALEAIKLYWVFSKADRDGSGIIDSFEWLMYLDVERTEFNEKIFAIVDFDESGEMDFREFVMCCWNYASATPIDLINLAFFLYSSDGVLLKKDEVLKMLRNIFGEKVEINAQARKIKVELLVMVEQFNGIDLSQFGEYTKKHMLILEPCFQFQRRLRSRCIGTRFWKRQLKRRKKKFGDMTWTDIYEDLREVAMDEIKRAEDYRKKRKLRSLQNRVKMGFFKTPPKPPPKKKVKKKKGPKFLNKKMKEKERYEVLTELFEDVDMKKLEAKNKLIVEGKEENRKVGEFAGSTATAEIELRVPGLHRLDFMNLTELESLHDEVVSNFNAIAAKKVEEKGKEEQKHKVRGLFEYENTKDGDGDAKKEVARKRELRKTAGGFSPSQAMAVQEQAKAVLNMFK</sequence>
<dbReference type="PROSITE" id="PS50222">
    <property type="entry name" value="EF_HAND_2"/>
    <property type="match status" value="1"/>
</dbReference>
<dbReference type="GO" id="GO:0005509">
    <property type="term" value="F:calcium ion binding"/>
    <property type="evidence" value="ECO:0007669"/>
    <property type="project" value="InterPro"/>
</dbReference>
<protein>
    <recommendedName>
        <fullName evidence="5">EF-hand domain-containing protein</fullName>
    </recommendedName>
</protein>
<keyword evidence="7" id="KW-1185">Reference proteome</keyword>
<evidence type="ECO:0000256" key="2">
    <source>
        <dbReference type="ARBA" id="ARBA00022737"/>
    </source>
</evidence>
<dbReference type="PANTHER" id="PTHR45942">
    <property type="entry name" value="PROTEIN PHOSPATASE 3 REGULATORY SUBUNIT B ALPHA ISOFORM TYPE 1"/>
    <property type="match status" value="1"/>
</dbReference>
<name>A0A9W7AKF5_9STRA</name>
<evidence type="ECO:0000256" key="1">
    <source>
        <dbReference type="ARBA" id="ARBA00022723"/>
    </source>
</evidence>
<keyword evidence="1" id="KW-0479">Metal-binding</keyword>
<dbReference type="Gene3D" id="1.10.238.10">
    <property type="entry name" value="EF-hand"/>
    <property type="match status" value="1"/>
</dbReference>
<feature type="compositionally biased region" description="Basic residues" evidence="4">
    <location>
        <begin position="390"/>
        <end position="400"/>
    </location>
</feature>
<proteinExistence type="predicted"/>